<proteinExistence type="predicted"/>
<dbReference type="eggNOG" id="ENOG502ZU8Y">
    <property type="taxonomic scope" value="Bacteria"/>
</dbReference>
<evidence type="ECO:0000313" key="2">
    <source>
        <dbReference type="Proteomes" id="UP000018004"/>
    </source>
</evidence>
<gene>
    <name evidence="1" type="ORF">FLJC2902T_17460</name>
</gene>
<sequence>MDDHTLELKKEISGGSTIDLMDAQTERIDGICSFDKNRLQSGRGFIFDQIALNYATHATDSGLEGSIEYNTKAPKELQNALLIISQDGRDVLRLPVRDVHNIQTGRTSIDEYKQLKSLRYLVDERQIEIKIKFPPTVVLDNTKKHYVYLRLNGVQTTKKVD</sequence>
<dbReference type="EMBL" id="AVGG01000007">
    <property type="protein sequence ID" value="ESU28391.1"/>
    <property type="molecule type" value="Genomic_DNA"/>
</dbReference>
<dbReference type="PATRIC" id="fig|1341181.4.peg.1719"/>
<reference evidence="1 2" key="1">
    <citation type="submission" date="2013-08" db="EMBL/GenBank/DDBJ databases">
        <title>Flavobacterium limnosediminis JC2902 genome sequencing.</title>
        <authorList>
            <person name="Lee K."/>
            <person name="Yi H."/>
            <person name="Park S."/>
            <person name="Chun J."/>
        </authorList>
    </citation>
    <scope>NUCLEOTIDE SEQUENCE [LARGE SCALE GENOMIC DNA]</scope>
    <source>
        <strain evidence="1 2">JC2902</strain>
    </source>
</reference>
<protein>
    <submittedName>
        <fullName evidence="1">Uncharacterized protein</fullName>
    </submittedName>
</protein>
<name>V6SP42_9FLAO</name>
<dbReference type="STRING" id="1341181.FLJC2902T_17460"/>
<evidence type="ECO:0000313" key="1">
    <source>
        <dbReference type="EMBL" id="ESU28391.1"/>
    </source>
</evidence>
<dbReference type="AlphaFoldDB" id="V6SP42"/>
<dbReference type="Proteomes" id="UP000018004">
    <property type="component" value="Unassembled WGS sequence"/>
</dbReference>
<keyword evidence="2" id="KW-1185">Reference proteome</keyword>
<organism evidence="1 2">
    <name type="scientific">Flavobacterium limnosediminis JC2902</name>
    <dbReference type="NCBI Taxonomy" id="1341181"/>
    <lineage>
        <taxon>Bacteria</taxon>
        <taxon>Pseudomonadati</taxon>
        <taxon>Bacteroidota</taxon>
        <taxon>Flavobacteriia</taxon>
        <taxon>Flavobacteriales</taxon>
        <taxon>Flavobacteriaceae</taxon>
        <taxon>Flavobacterium</taxon>
    </lineage>
</organism>
<accession>V6SP42</accession>
<comment type="caution">
    <text evidence="1">The sequence shown here is derived from an EMBL/GenBank/DDBJ whole genome shotgun (WGS) entry which is preliminary data.</text>
</comment>